<evidence type="ECO:0000313" key="3">
    <source>
        <dbReference type="EMBL" id="KST63347.1"/>
    </source>
</evidence>
<name>A0A0V7ZFQ6_9CYAN</name>
<evidence type="ECO:0000313" key="4">
    <source>
        <dbReference type="Proteomes" id="UP000053372"/>
    </source>
</evidence>
<dbReference type="PANTHER" id="PTHR30383:SF5">
    <property type="entry name" value="SGNH HYDROLASE-TYPE ESTERASE DOMAIN-CONTAINING PROTEIN"/>
    <property type="match status" value="1"/>
</dbReference>
<proteinExistence type="predicted"/>
<feature type="domain" description="SGNH hydrolase-type esterase" evidence="2">
    <location>
        <begin position="71"/>
        <end position="228"/>
    </location>
</feature>
<feature type="transmembrane region" description="Helical" evidence="1">
    <location>
        <begin position="6"/>
        <end position="24"/>
    </location>
</feature>
<reference evidence="3 4" key="1">
    <citation type="journal article" date="2015" name="Genome Announc.">
        <title>Draft Genome of the Euendolithic (true boring) Cyanobacterium Mastigocoleus testarum strain BC008.</title>
        <authorList>
            <person name="Guida B.S."/>
            <person name="Garcia-Pichel F."/>
        </authorList>
    </citation>
    <scope>NUCLEOTIDE SEQUENCE [LARGE SCALE GENOMIC DNA]</scope>
    <source>
        <strain evidence="3 4">BC008</strain>
    </source>
</reference>
<dbReference type="InterPro" id="IPR051532">
    <property type="entry name" value="Ester_Hydrolysis_Enzymes"/>
</dbReference>
<gene>
    <name evidence="3" type="ORF">BC008_39380</name>
</gene>
<comment type="caution">
    <text evidence="3">The sequence shown here is derived from an EMBL/GenBank/DDBJ whole genome shotgun (WGS) entry which is preliminary data.</text>
</comment>
<evidence type="ECO:0000256" key="1">
    <source>
        <dbReference type="SAM" id="Phobius"/>
    </source>
</evidence>
<dbReference type="EMBL" id="LMTZ01000140">
    <property type="protein sequence ID" value="KST63347.1"/>
    <property type="molecule type" value="Genomic_DNA"/>
</dbReference>
<keyword evidence="1" id="KW-0812">Transmembrane</keyword>
<dbReference type="AlphaFoldDB" id="A0A0V7ZFQ6"/>
<keyword evidence="1" id="KW-0472">Membrane</keyword>
<keyword evidence="1" id="KW-1133">Transmembrane helix</keyword>
<dbReference type="InterPro" id="IPR013830">
    <property type="entry name" value="SGNH_hydro"/>
</dbReference>
<dbReference type="GO" id="GO:0004622">
    <property type="term" value="F:phosphatidylcholine lysophospholipase activity"/>
    <property type="evidence" value="ECO:0007669"/>
    <property type="project" value="TreeGrafter"/>
</dbReference>
<dbReference type="Gene3D" id="3.40.50.1110">
    <property type="entry name" value="SGNH hydrolase"/>
    <property type="match status" value="1"/>
</dbReference>
<protein>
    <submittedName>
        <fullName evidence="3">G-D-S-L family lipolytic protein</fullName>
    </submittedName>
</protein>
<dbReference type="RefSeq" id="WP_036262343.1">
    <property type="nucleotide sequence ID" value="NZ_LMTZ01000140.1"/>
</dbReference>
<evidence type="ECO:0000259" key="2">
    <source>
        <dbReference type="Pfam" id="PF13472"/>
    </source>
</evidence>
<organism evidence="3 4">
    <name type="scientific">Mastigocoleus testarum BC008</name>
    <dbReference type="NCBI Taxonomy" id="371196"/>
    <lineage>
        <taxon>Bacteria</taxon>
        <taxon>Bacillati</taxon>
        <taxon>Cyanobacteriota</taxon>
        <taxon>Cyanophyceae</taxon>
        <taxon>Nostocales</taxon>
        <taxon>Hapalosiphonaceae</taxon>
        <taxon>Mastigocoleus</taxon>
    </lineage>
</organism>
<keyword evidence="4" id="KW-1185">Reference proteome</keyword>
<dbReference type="Proteomes" id="UP000053372">
    <property type="component" value="Unassembled WGS sequence"/>
</dbReference>
<dbReference type="OrthoDB" id="2513075at2"/>
<dbReference type="InterPro" id="IPR036514">
    <property type="entry name" value="SGNH_hydro_sf"/>
</dbReference>
<sequence>MKIILFISISINFLLVSVISLIIIRKGGIEFINSQLQKYQKSHNEIVHTPYYTHKKSQYEKLPKSELDIIFLGDSLTDEGEWIELLDNPHIRNRGISGDTTNRILDRLDNIVTGKPNQIFLTIGINDFINESRSSDYILEKYKEILSQIHTQTPKTKVIVQSVLPVNNQILGYWYSNQNIIGFNFKLEELAQEFNYQYINVFPKLSDSQNQLNARYTNDGLHLNGHAYLVWRDAVKEYLSTDPR</sequence>
<dbReference type="Pfam" id="PF13472">
    <property type="entry name" value="Lipase_GDSL_2"/>
    <property type="match status" value="1"/>
</dbReference>
<dbReference type="PANTHER" id="PTHR30383">
    <property type="entry name" value="THIOESTERASE 1/PROTEASE 1/LYSOPHOSPHOLIPASE L1"/>
    <property type="match status" value="1"/>
</dbReference>
<dbReference type="SUPFAM" id="SSF52266">
    <property type="entry name" value="SGNH hydrolase"/>
    <property type="match status" value="1"/>
</dbReference>
<accession>A0A0V7ZFQ6</accession>